<dbReference type="Proteomes" id="UP001596303">
    <property type="component" value="Unassembled WGS sequence"/>
</dbReference>
<evidence type="ECO:0000259" key="1">
    <source>
        <dbReference type="Pfam" id="PF12697"/>
    </source>
</evidence>
<dbReference type="InterPro" id="IPR015946">
    <property type="entry name" value="KH_dom-like_a/b"/>
</dbReference>
<comment type="caution">
    <text evidence="2">The sequence shown here is derived from an EMBL/GenBank/DDBJ whole genome shotgun (WGS) entry which is preliminary data.</text>
</comment>
<dbReference type="Gene3D" id="3.40.50.1820">
    <property type="entry name" value="alpha/beta hydrolase"/>
    <property type="match status" value="1"/>
</dbReference>
<keyword evidence="3" id="KW-1185">Reference proteome</keyword>
<name>A0ABW1S5W2_9PROT</name>
<proteinExistence type="predicted"/>
<dbReference type="GO" id="GO:0016787">
    <property type="term" value="F:hydrolase activity"/>
    <property type="evidence" value="ECO:0007669"/>
    <property type="project" value="UniProtKB-KW"/>
</dbReference>
<reference evidence="3" key="1">
    <citation type="journal article" date="2019" name="Int. J. Syst. Evol. Microbiol.">
        <title>The Global Catalogue of Microorganisms (GCM) 10K type strain sequencing project: providing services to taxonomists for standard genome sequencing and annotation.</title>
        <authorList>
            <consortium name="The Broad Institute Genomics Platform"/>
            <consortium name="The Broad Institute Genome Sequencing Center for Infectious Disease"/>
            <person name="Wu L."/>
            <person name="Ma J."/>
        </authorList>
    </citation>
    <scope>NUCLEOTIDE SEQUENCE [LARGE SCALE GENOMIC DNA]</scope>
    <source>
        <strain evidence="3">CGMCC-1.15741</strain>
    </source>
</reference>
<keyword evidence="2" id="KW-0378">Hydrolase</keyword>
<gene>
    <name evidence="2" type="ORF">ACFQDM_00975</name>
</gene>
<dbReference type="EMBL" id="JBHSSW010000002">
    <property type="protein sequence ID" value="MFC6196626.1"/>
    <property type="molecule type" value="Genomic_DNA"/>
</dbReference>
<dbReference type="Gene3D" id="3.30.300.20">
    <property type="match status" value="1"/>
</dbReference>
<dbReference type="Pfam" id="PF12697">
    <property type="entry name" value="Abhydrolase_6"/>
    <property type="match status" value="1"/>
</dbReference>
<dbReference type="InterPro" id="IPR000073">
    <property type="entry name" value="AB_hydrolase_1"/>
</dbReference>
<dbReference type="PANTHER" id="PTHR39624">
    <property type="entry name" value="PROTEIN INVOLVED IN RIMO-MEDIATED BETA-METHYLTHIOLATION OF RIBOSOMAL PROTEIN S12 YCAO"/>
    <property type="match status" value="1"/>
</dbReference>
<dbReference type="Pfam" id="PF02566">
    <property type="entry name" value="OsmC"/>
    <property type="match status" value="1"/>
</dbReference>
<evidence type="ECO:0000313" key="2">
    <source>
        <dbReference type="EMBL" id="MFC6196626.1"/>
    </source>
</evidence>
<protein>
    <submittedName>
        <fullName evidence="2">Alpha/beta fold hydrolase</fullName>
    </submittedName>
</protein>
<dbReference type="InterPro" id="IPR036102">
    <property type="entry name" value="OsmC/Ohrsf"/>
</dbReference>
<dbReference type="InterPro" id="IPR003718">
    <property type="entry name" value="OsmC/Ohr_fam"/>
</dbReference>
<dbReference type="SUPFAM" id="SSF82784">
    <property type="entry name" value="OsmC-like"/>
    <property type="match status" value="1"/>
</dbReference>
<accession>A0ABW1S5W2</accession>
<dbReference type="SUPFAM" id="SSF53474">
    <property type="entry name" value="alpha/beta-Hydrolases"/>
    <property type="match status" value="1"/>
</dbReference>
<evidence type="ECO:0000313" key="3">
    <source>
        <dbReference type="Proteomes" id="UP001596303"/>
    </source>
</evidence>
<sequence>MMGQTRRVQFTGHDGDLLDARLELPDTKPRAFALFAHCFSCSKESLAASRISRRLTDHGIAVLRFDFTGLGASEGDFANTNFSSNVDDLLAAANWLKSEHGRVDILVGHSLGGAAVVVAGSRMSDLKAVATLGAPSDADHVLQQFAPQLATIEQEGMARVELDERPFTIKRQFVEDVRSARVQEAARALRCPLLVMHAPHDAVVGLDNATELFVAARHPKSFVCLDGANHLLSRREDAEYAADMIAAWLTKYIGPEDDTPQIELPRGIVRVAETGAGGYANQVQARHHVTRSDEPSELGGLDTGPTPTEYLSAALGACTTITLRMYANRKKWNVDGISVDVSHKKAETADDTGWNQDIFTRELSVSGALEEEQTSRLVEIAEKCPVHRMLTHASMVETKLKEPS</sequence>
<dbReference type="InterPro" id="IPR029058">
    <property type="entry name" value="AB_hydrolase_fold"/>
</dbReference>
<dbReference type="RefSeq" id="WP_377374284.1">
    <property type="nucleotide sequence ID" value="NZ_JBHSSW010000002.1"/>
</dbReference>
<organism evidence="2 3">
    <name type="scientific">Ponticaulis profundi</name>
    <dbReference type="NCBI Taxonomy" id="2665222"/>
    <lineage>
        <taxon>Bacteria</taxon>
        <taxon>Pseudomonadati</taxon>
        <taxon>Pseudomonadota</taxon>
        <taxon>Alphaproteobacteria</taxon>
        <taxon>Hyphomonadales</taxon>
        <taxon>Hyphomonadaceae</taxon>
        <taxon>Ponticaulis</taxon>
    </lineage>
</organism>
<feature type="domain" description="AB hydrolase-1" evidence="1">
    <location>
        <begin position="34"/>
        <end position="241"/>
    </location>
</feature>
<dbReference type="PANTHER" id="PTHR39624:SF2">
    <property type="entry name" value="OSMC-LIKE PROTEIN"/>
    <property type="match status" value="1"/>
</dbReference>